<dbReference type="EMBL" id="CP113517">
    <property type="protein sequence ID" value="WAR45647.1"/>
    <property type="molecule type" value="Genomic_DNA"/>
</dbReference>
<keyword evidence="7" id="KW-0653">Protein transport</keyword>
<dbReference type="PANTHER" id="PTHR30558">
    <property type="entry name" value="EXBD MEMBRANE COMPONENT OF PMF-DRIVEN MACROMOLECULE IMPORT SYSTEM"/>
    <property type="match status" value="1"/>
</dbReference>
<keyword evidence="7" id="KW-0813">Transport</keyword>
<accession>A0ABY7GMB7</accession>
<evidence type="ECO:0000256" key="4">
    <source>
        <dbReference type="ARBA" id="ARBA00022692"/>
    </source>
</evidence>
<evidence type="ECO:0000313" key="10">
    <source>
        <dbReference type="Proteomes" id="UP001162780"/>
    </source>
</evidence>
<organism evidence="9 10">
    <name type="scientific">Methylomonas rapida</name>
    <dbReference type="NCBI Taxonomy" id="2963939"/>
    <lineage>
        <taxon>Bacteria</taxon>
        <taxon>Pseudomonadati</taxon>
        <taxon>Pseudomonadota</taxon>
        <taxon>Gammaproteobacteria</taxon>
        <taxon>Methylococcales</taxon>
        <taxon>Methylococcaceae</taxon>
        <taxon>Methylomonas</taxon>
    </lineage>
</organism>
<gene>
    <name evidence="9" type="ORF">NM686_003790</name>
</gene>
<evidence type="ECO:0000256" key="7">
    <source>
        <dbReference type="RuleBase" id="RU003879"/>
    </source>
</evidence>
<evidence type="ECO:0000256" key="8">
    <source>
        <dbReference type="SAM" id="Phobius"/>
    </source>
</evidence>
<evidence type="ECO:0000256" key="6">
    <source>
        <dbReference type="ARBA" id="ARBA00023136"/>
    </source>
</evidence>
<dbReference type="PANTHER" id="PTHR30558:SF7">
    <property type="entry name" value="TOL-PAL SYSTEM PROTEIN TOLR"/>
    <property type="match status" value="1"/>
</dbReference>
<comment type="similarity">
    <text evidence="2 7">Belongs to the ExbD/TolR family.</text>
</comment>
<evidence type="ECO:0000256" key="1">
    <source>
        <dbReference type="ARBA" id="ARBA00004162"/>
    </source>
</evidence>
<evidence type="ECO:0000256" key="2">
    <source>
        <dbReference type="ARBA" id="ARBA00005811"/>
    </source>
</evidence>
<dbReference type="Proteomes" id="UP001162780">
    <property type="component" value="Chromosome"/>
</dbReference>
<proteinExistence type="inferred from homology"/>
<evidence type="ECO:0000256" key="5">
    <source>
        <dbReference type="ARBA" id="ARBA00022989"/>
    </source>
</evidence>
<reference evidence="9" key="1">
    <citation type="submission" date="2022-11" db="EMBL/GenBank/DDBJ databases">
        <title>Methylomonas rapida sp. nov., Carotenoid-Producing Obligate Methanotrophs with High Growth Characteristics and Biotechnological Potential.</title>
        <authorList>
            <person name="Tikhonova E.N."/>
            <person name="Suleimanov R.Z."/>
            <person name="Miroshnikov K."/>
            <person name="Oshkin I.Y."/>
            <person name="Belova S.E."/>
            <person name="Danilova O.V."/>
            <person name="Ashikhmin A."/>
            <person name="Konopkin A."/>
            <person name="But S.Y."/>
            <person name="Khmelenina V.N."/>
            <person name="Kuznetsov N."/>
            <person name="Pimenov N.V."/>
            <person name="Dedysh S.N."/>
        </authorList>
    </citation>
    <scope>NUCLEOTIDE SEQUENCE</scope>
    <source>
        <strain evidence="9">MP1</strain>
    </source>
</reference>
<dbReference type="RefSeq" id="WP_255186556.1">
    <property type="nucleotide sequence ID" value="NZ_CP113517.1"/>
</dbReference>
<dbReference type="Pfam" id="PF02472">
    <property type="entry name" value="ExbD"/>
    <property type="match status" value="1"/>
</dbReference>
<keyword evidence="10" id="KW-1185">Reference proteome</keyword>
<protein>
    <submittedName>
        <fullName evidence="9">Biopolymer transporter ExbD</fullName>
    </submittedName>
</protein>
<keyword evidence="6 8" id="KW-0472">Membrane</keyword>
<keyword evidence="3" id="KW-1003">Cell membrane</keyword>
<feature type="transmembrane region" description="Helical" evidence="8">
    <location>
        <begin position="20"/>
        <end position="42"/>
    </location>
</feature>
<evidence type="ECO:0000313" key="9">
    <source>
        <dbReference type="EMBL" id="WAR45647.1"/>
    </source>
</evidence>
<sequence length="144" mass="15770">MAFGGFDHNKAGGHTVAEINMIPLIDVMLVLLVIFMITAPMMTHAVKIDLPKASSQAQQPTPMEPVNLSIDGDGQLFWNREALDRAALQQRLQELGQHTDDPEVHIRADRNVAYHFIAETLADAAKAGVSRIGFVSEPDSKTQP</sequence>
<evidence type="ECO:0000256" key="3">
    <source>
        <dbReference type="ARBA" id="ARBA00022475"/>
    </source>
</evidence>
<keyword evidence="5 8" id="KW-1133">Transmembrane helix</keyword>
<dbReference type="Gene3D" id="3.30.420.270">
    <property type="match status" value="1"/>
</dbReference>
<name>A0ABY7GMB7_9GAMM</name>
<comment type="subcellular location">
    <subcellularLocation>
        <location evidence="1">Cell membrane</location>
        <topology evidence="1">Single-pass membrane protein</topology>
    </subcellularLocation>
    <subcellularLocation>
        <location evidence="7">Cell membrane</location>
        <topology evidence="7">Single-pass type II membrane protein</topology>
    </subcellularLocation>
</comment>
<dbReference type="InterPro" id="IPR003400">
    <property type="entry name" value="ExbD"/>
</dbReference>
<keyword evidence="4 7" id="KW-0812">Transmembrane</keyword>